<organism evidence="1 2">
    <name type="scientific">Paenibacillus albus</name>
    <dbReference type="NCBI Taxonomy" id="2495582"/>
    <lineage>
        <taxon>Bacteria</taxon>
        <taxon>Bacillati</taxon>
        <taxon>Bacillota</taxon>
        <taxon>Bacilli</taxon>
        <taxon>Bacillales</taxon>
        <taxon>Paenibacillaceae</taxon>
        <taxon>Paenibacillus</taxon>
    </lineage>
</organism>
<dbReference type="KEGG" id="palb:EJC50_01695"/>
<dbReference type="AlphaFoldDB" id="A0A3S8ZYJ4"/>
<dbReference type="EMBL" id="CP034437">
    <property type="protein sequence ID" value="AZN38525.1"/>
    <property type="molecule type" value="Genomic_DNA"/>
</dbReference>
<dbReference type="Proteomes" id="UP000272528">
    <property type="component" value="Chromosome"/>
</dbReference>
<accession>A0A3S8ZYJ4</accession>
<dbReference type="Pfam" id="PF20074">
    <property type="entry name" value="DUF6470"/>
    <property type="match status" value="1"/>
</dbReference>
<sequence length="190" mass="21138">MKLPYIQAESQRALIGIETKQGMFDIHSKRADLDIKTTPTKISAPTPMPELNLNQDRMWAAFNGGKPVEFLNRIYSQMPGIALQGIAQIVERGNQMGDLRIKENPIPEFAYEAIADGGIPDIQYLGPATAHNVDIEFKITPPDIKVTPGRVDIQAQPNKPEIDFQRGGVSYSMQRYPSVSFSVAEIDLRV</sequence>
<reference evidence="2" key="1">
    <citation type="submission" date="2018-12" db="EMBL/GenBank/DDBJ databases">
        <title>Genome sequence of Peanibacillus sp.</title>
        <authorList>
            <person name="Subramani G."/>
            <person name="Srinivasan S."/>
            <person name="Kim M.K."/>
        </authorList>
    </citation>
    <scope>NUCLEOTIDE SEQUENCE [LARGE SCALE GENOMIC DNA]</scope>
    <source>
        <strain evidence="2">18JY67-1</strain>
    </source>
</reference>
<dbReference type="OrthoDB" id="2112831at2"/>
<evidence type="ECO:0000313" key="2">
    <source>
        <dbReference type="Proteomes" id="UP000272528"/>
    </source>
</evidence>
<evidence type="ECO:0000313" key="1">
    <source>
        <dbReference type="EMBL" id="AZN38525.1"/>
    </source>
</evidence>
<dbReference type="RefSeq" id="WP_126011719.1">
    <property type="nucleotide sequence ID" value="NZ_CP034437.1"/>
</dbReference>
<keyword evidence="2" id="KW-1185">Reference proteome</keyword>
<gene>
    <name evidence="1" type="ORF">EJC50_01695</name>
</gene>
<proteinExistence type="predicted"/>
<protein>
    <submittedName>
        <fullName evidence="1">Uncharacterized protein</fullName>
    </submittedName>
</protein>
<dbReference type="InterPro" id="IPR045527">
    <property type="entry name" value="DUF6470"/>
</dbReference>
<name>A0A3S8ZYJ4_9BACL</name>